<protein>
    <submittedName>
        <fullName evidence="9">Mg2+ transporter-C family protein</fullName>
    </submittedName>
</protein>
<dbReference type="Proteomes" id="UP000070401">
    <property type="component" value="Unassembled WGS sequence"/>
</dbReference>
<dbReference type="PRINTS" id="PR01837">
    <property type="entry name" value="MGTCSAPBPROT"/>
</dbReference>
<evidence type="ECO:0000256" key="7">
    <source>
        <dbReference type="SAM" id="Phobius"/>
    </source>
</evidence>
<feature type="transmembrane region" description="Helical" evidence="7">
    <location>
        <begin position="20"/>
        <end position="42"/>
    </location>
</feature>
<evidence type="ECO:0000256" key="5">
    <source>
        <dbReference type="ARBA" id="ARBA00022989"/>
    </source>
</evidence>
<dbReference type="EMBL" id="LRPY01000021">
    <property type="protein sequence ID" value="KXA25868.1"/>
    <property type="molecule type" value="Genomic_DNA"/>
</dbReference>
<dbReference type="InterPro" id="IPR003416">
    <property type="entry name" value="MgtC/SapB/SrpB/YhiD_fam"/>
</dbReference>
<comment type="similarity">
    <text evidence="2">Belongs to the MgtC/SapB family.</text>
</comment>
<evidence type="ECO:0000256" key="3">
    <source>
        <dbReference type="ARBA" id="ARBA00022475"/>
    </source>
</evidence>
<comment type="subcellular location">
    <subcellularLocation>
        <location evidence="1">Cell membrane</location>
        <topology evidence="1">Multi-pass membrane protein</topology>
    </subcellularLocation>
</comment>
<feature type="transmembrane region" description="Helical" evidence="7">
    <location>
        <begin position="152"/>
        <end position="170"/>
    </location>
</feature>
<evidence type="ECO:0000313" key="9">
    <source>
        <dbReference type="EMBL" id="KXA25868.1"/>
    </source>
</evidence>
<evidence type="ECO:0000259" key="8">
    <source>
        <dbReference type="Pfam" id="PF02308"/>
    </source>
</evidence>
<evidence type="ECO:0000256" key="2">
    <source>
        <dbReference type="ARBA" id="ARBA00009298"/>
    </source>
</evidence>
<evidence type="ECO:0000256" key="1">
    <source>
        <dbReference type="ARBA" id="ARBA00004651"/>
    </source>
</evidence>
<feature type="domain" description="MgtC/SapB/SrpB/YhiD N-terminal" evidence="8">
    <location>
        <begin position="33"/>
        <end position="172"/>
    </location>
</feature>
<feature type="transmembrane region" description="Helical" evidence="7">
    <location>
        <begin position="54"/>
        <end position="72"/>
    </location>
</feature>
<keyword evidence="3" id="KW-1003">Cell membrane</keyword>
<dbReference type="PANTHER" id="PTHR33778:SF1">
    <property type="entry name" value="MAGNESIUM TRANSPORTER YHID-RELATED"/>
    <property type="match status" value="1"/>
</dbReference>
<dbReference type="eggNOG" id="COG1285">
    <property type="taxonomic scope" value="Bacteria"/>
</dbReference>
<dbReference type="AlphaFoldDB" id="A0A133PBE5"/>
<evidence type="ECO:0000256" key="6">
    <source>
        <dbReference type="ARBA" id="ARBA00023136"/>
    </source>
</evidence>
<keyword evidence="5 7" id="KW-1133">Transmembrane helix</keyword>
<accession>A0A133PBE5</accession>
<dbReference type="PANTHER" id="PTHR33778">
    <property type="entry name" value="PROTEIN MGTC"/>
    <property type="match status" value="1"/>
</dbReference>
<dbReference type="STRING" id="1408287.GCA_000493815_00662"/>
<name>A0A133PBE5_FUSNU</name>
<keyword evidence="10" id="KW-1185">Reference proteome</keyword>
<dbReference type="GO" id="GO:0005886">
    <property type="term" value="C:plasma membrane"/>
    <property type="evidence" value="ECO:0007669"/>
    <property type="project" value="UniProtKB-SubCell"/>
</dbReference>
<keyword evidence="6 7" id="KW-0472">Membrane</keyword>
<dbReference type="PATRIC" id="fig|851.8.peg.202"/>
<keyword evidence="4 7" id="KW-0812">Transmembrane</keyword>
<dbReference type="InterPro" id="IPR049177">
    <property type="entry name" value="MgtC_SapB_SrpB_YhiD_N"/>
</dbReference>
<reference evidence="10" key="1">
    <citation type="submission" date="2016-01" db="EMBL/GenBank/DDBJ databases">
        <authorList>
            <person name="Mitreva M."/>
            <person name="Pepin K.H."/>
            <person name="Mihindukulasuriya K.A."/>
            <person name="Fulton R."/>
            <person name="Fronick C."/>
            <person name="O'Laughlin M."/>
            <person name="Miner T."/>
            <person name="Herter B."/>
            <person name="Rosa B.A."/>
            <person name="Cordes M."/>
            <person name="Tomlinson C."/>
            <person name="Wollam A."/>
            <person name="Palsikar V.B."/>
            <person name="Mardis E.R."/>
            <person name="Wilson R.K."/>
        </authorList>
    </citation>
    <scope>NUCLEOTIDE SEQUENCE [LARGE SCALE GENOMIC DNA]</scope>
    <source>
        <strain evidence="10">MJR7757B</strain>
    </source>
</reference>
<proteinExistence type="inferred from homology"/>
<comment type="caution">
    <text evidence="9">The sequence shown here is derived from an EMBL/GenBank/DDBJ whole genome shotgun (WGS) entry which is preliminary data.</text>
</comment>
<evidence type="ECO:0000256" key="4">
    <source>
        <dbReference type="ARBA" id="ARBA00022692"/>
    </source>
</evidence>
<organism evidence="9 10">
    <name type="scientific">Fusobacterium nucleatum</name>
    <dbReference type="NCBI Taxonomy" id="851"/>
    <lineage>
        <taxon>Bacteria</taxon>
        <taxon>Fusobacteriati</taxon>
        <taxon>Fusobacteriota</taxon>
        <taxon>Fusobacteriia</taxon>
        <taxon>Fusobacteriales</taxon>
        <taxon>Fusobacteriaceae</taxon>
        <taxon>Fusobacterium</taxon>
    </lineage>
</organism>
<dbReference type="Pfam" id="PF02308">
    <property type="entry name" value="MgtC"/>
    <property type="match status" value="1"/>
</dbReference>
<evidence type="ECO:0000313" key="10">
    <source>
        <dbReference type="Proteomes" id="UP000070401"/>
    </source>
</evidence>
<sequence>MSFYMPNILEMIDRFLNLKFANELTVEVVCFRLILAIILGGIVGYEREKNNRPAGFRTHILVCFGAAIVSMVQDQLRLNILDLARTEGTAVASVIKTDLGRLGAQVISGVGFLGAGSIMKEKGETIGGLTTAAGIWATACVGLGIGWGFYNIAIVAILFMIIIMATLKKLESRLVKKSRLLKFEVKFFDTDEFANGLIEAYEVFRQKSIKISEIDKYQDEGVVTFTVNMKGRNNISDVVVSLSSIKNVEYVRDV</sequence>
<gene>
    <name evidence="9" type="ORF">HMPREF3221_00203</name>
</gene>